<feature type="domain" description="Periplasmic binding protein" evidence="2">
    <location>
        <begin position="80"/>
        <end position="341"/>
    </location>
</feature>
<dbReference type="PANTHER" id="PTHR30036">
    <property type="entry name" value="D-XYLOSE-BINDING PERIPLASMIC PROTEIN"/>
    <property type="match status" value="1"/>
</dbReference>
<reference evidence="3 4" key="1">
    <citation type="submission" date="2015-01" db="EMBL/GenBank/DDBJ databases">
        <title>Draft genome of the acidophilic iron oxidizer Ferrimicrobium acidiphilum strain T23.</title>
        <authorList>
            <person name="Poehlein A."/>
            <person name="Eisen S."/>
            <person name="Schloemann M."/>
            <person name="Johnson B.D."/>
            <person name="Daniel R."/>
            <person name="Muehling M."/>
        </authorList>
    </citation>
    <scope>NUCLEOTIDE SEQUENCE [LARGE SCALE GENOMIC DNA]</scope>
    <source>
        <strain evidence="3 4">T23</strain>
    </source>
</reference>
<dbReference type="GO" id="GO:0030246">
    <property type="term" value="F:carbohydrate binding"/>
    <property type="evidence" value="ECO:0007669"/>
    <property type="project" value="TreeGrafter"/>
</dbReference>
<dbReference type="GO" id="GO:0030288">
    <property type="term" value="C:outer membrane-bounded periplasmic space"/>
    <property type="evidence" value="ECO:0007669"/>
    <property type="project" value="TreeGrafter"/>
</dbReference>
<comment type="caution">
    <text evidence="3">The sequence shown here is derived from an EMBL/GenBank/DDBJ whole genome shotgun (WGS) entry which is preliminary data.</text>
</comment>
<dbReference type="SUPFAM" id="SSF53822">
    <property type="entry name" value="Periplasmic binding protein-like I"/>
    <property type="match status" value="1"/>
</dbReference>
<dbReference type="GeneID" id="78373790"/>
<keyword evidence="4" id="KW-1185">Reference proteome</keyword>
<evidence type="ECO:0000313" key="3">
    <source>
        <dbReference type="EMBL" id="KJE75446.1"/>
    </source>
</evidence>
<dbReference type="InterPro" id="IPR025997">
    <property type="entry name" value="SBP_2_dom"/>
</dbReference>
<organism evidence="3 4">
    <name type="scientific">Ferrimicrobium acidiphilum DSM 19497</name>
    <dbReference type="NCBI Taxonomy" id="1121877"/>
    <lineage>
        <taxon>Bacteria</taxon>
        <taxon>Bacillati</taxon>
        <taxon>Actinomycetota</taxon>
        <taxon>Acidimicrobiia</taxon>
        <taxon>Acidimicrobiales</taxon>
        <taxon>Acidimicrobiaceae</taxon>
        <taxon>Ferrimicrobium</taxon>
    </lineage>
</organism>
<evidence type="ECO:0000256" key="1">
    <source>
        <dbReference type="ARBA" id="ARBA00004196"/>
    </source>
</evidence>
<dbReference type="InterPro" id="IPR028082">
    <property type="entry name" value="Peripla_BP_I"/>
</dbReference>
<accession>A0A0D8FQN3</accession>
<dbReference type="eggNOG" id="COG1879">
    <property type="taxonomic scope" value="Bacteria"/>
</dbReference>
<dbReference type="Pfam" id="PF13407">
    <property type="entry name" value="Peripla_BP_4"/>
    <property type="match status" value="1"/>
</dbReference>
<name>A0A0D8FQN3_9ACTN</name>
<dbReference type="STRING" id="1121877.FEAC_28220"/>
<dbReference type="InterPro" id="IPR050555">
    <property type="entry name" value="Bact_Solute-Bind_Prot2"/>
</dbReference>
<evidence type="ECO:0000259" key="2">
    <source>
        <dbReference type="Pfam" id="PF13407"/>
    </source>
</evidence>
<evidence type="ECO:0000313" key="4">
    <source>
        <dbReference type="Proteomes" id="UP000032336"/>
    </source>
</evidence>
<protein>
    <recommendedName>
        <fullName evidence="2">Periplasmic binding protein domain-containing protein</fullName>
    </recommendedName>
</protein>
<dbReference type="AlphaFoldDB" id="A0A0D8FQN3"/>
<dbReference type="Proteomes" id="UP000032336">
    <property type="component" value="Unassembled WGS sequence"/>
</dbReference>
<proteinExistence type="predicted"/>
<gene>
    <name evidence="3" type="ORF">FEAC_28220</name>
</gene>
<comment type="subcellular location">
    <subcellularLocation>
        <location evidence="1">Cell envelope</location>
    </subcellularLocation>
</comment>
<sequence>MMRVDVVHSGSARGRKLKPSHRTIGRASLLAATSALLLAACGSSSSSTSSTKSSAKISPAVASWCGPKPITLGYLDGNGANAWSQESLAQARIAAKECPSVKKMMVVDADFSVQKAVSGMTSLVARGANAIATVPDASPSAELPGIISATQHGVKVVPFAVNPGGSAPKDYVTFVNYNTEYNGVEWGKWLVQALHGHGNVIYLGGPPGNPIDVAQMTGLVSVLKKYPKIKLLTGYNVNTWPVTNWEPALAQTVMSGLLAKYPNTTINAIVTGDGQSTLGALQAFKDSGRPLPDVVGQESNGLACAWQAAKGTSNAFQLAMSSNRNWMAQIAVRKAIAAVNGLHYKVPSTYKLPLYENSLAGGSLRPVCDKSLPMSALTSSILKPLSYWISLGEKANKA</sequence>
<dbReference type="EMBL" id="JXUW01000041">
    <property type="protein sequence ID" value="KJE75446.1"/>
    <property type="molecule type" value="Genomic_DNA"/>
</dbReference>
<dbReference type="RefSeq" id="WP_052566469.1">
    <property type="nucleotide sequence ID" value="NZ_JQKF01000063.1"/>
</dbReference>
<dbReference type="Gene3D" id="3.40.50.2300">
    <property type="match status" value="2"/>
</dbReference>